<dbReference type="EMBL" id="QUNO01000001">
    <property type="protein sequence ID" value="REH55194.1"/>
    <property type="molecule type" value="Genomic_DNA"/>
</dbReference>
<protein>
    <submittedName>
        <fullName evidence="1">Uncharacterized protein</fullName>
    </submittedName>
</protein>
<proteinExistence type="predicted"/>
<keyword evidence="2" id="KW-1185">Reference proteome</keyword>
<evidence type="ECO:0000313" key="2">
    <source>
        <dbReference type="Proteomes" id="UP000256269"/>
    </source>
</evidence>
<organism evidence="1 2">
    <name type="scientific">Kutzneria buriramensis</name>
    <dbReference type="NCBI Taxonomy" id="1045776"/>
    <lineage>
        <taxon>Bacteria</taxon>
        <taxon>Bacillati</taxon>
        <taxon>Actinomycetota</taxon>
        <taxon>Actinomycetes</taxon>
        <taxon>Pseudonocardiales</taxon>
        <taxon>Pseudonocardiaceae</taxon>
        <taxon>Kutzneria</taxon>
    </lineage>
</organism>
<accession>A0A3E0I8V2</accession>
<sequence length="494" mass="54403">MTNSEPPELEPFTGVLAQFMRFFTVTEQLQAQNPTPQREELLWQLRPLHDHLVQGVPLDMDNLDAAQLDVLAIMAKINTGSLGTPAARALREQSSPTAVADVLARAAQIGQAARCKSLVAEAEKVATESTDWAAAHERLQEIRDELTSLEAGGRDSARLWRRLEQADRTLEQRHEHVMEAVQPSTQLPGLGDKLVHALDDVVDLDARLGHIIGAPAPAATRAGHPAAAGGLSGFANDFAARPPHERLAARAWIQLPALHVLRSSAHLVIVALDLAGARAREFTYDRVFNRGLYRARYRASNFNRAVDVNLARARDVNLVRARDLARALTRALDLGLALDLARDCDCDYDLNRGLILALAFDRARVLDLVRVLDHTVDHTRDRDRILALIAGRDLGRDLARVLTSISRTSLGREVVDAVDHLDEALTSMADADLTRVNLRRIPLEGVRWSHATRWPPGWEDRIRHDSILIEPGLYEIRPGGRAGAKADSPANTPA</sequence>
<comment type="caution">
    <text evidence="1">The sequence shown here is derived from an EMBL/GenBank/DDBJ whole genome shotgun (WGS) entry which is preliminary data.</text>
</comment>
<name>A0A3E0I8V2_9PSEU</name>
<dbReference type="Proteomes" id="UP000256269">
    <property type="component" value="Unassembled WGS sequence"/>
</dbReference>
<evidence type="ECO:0000313" key="1">
    <source>
        <dbReference type="EMBL" id="REH55194.1"/>
    </source>
</evidence>
<gene>
    <name evidence="1" type="ORF">BCF44_101211</name>
</gene>
<reference evidence="1 2" key="1">
    <citation type="submission" date="2018-08" db="EMBL/GenBank/DDBJ databases">
        <title>Genomic Encyclopedia of Archaeal and Bacterial Type Strains, Phase II (KMG-II): from individual species to whole genera.</title>
        <authorList>
            <person name="Goeker M."/>
        </authorList>
    </citation>
    <scope>NUCLEOTIDE SEQUENCE [LARGE SCALE GENOMIC DNA]</scope>
    <source>
        <strain evidence="1 2">DSM 45791</strain>
    </source>
</reference>
<dbReference type="AlphaFoldDB" id="A0A3E0I8V2"/>